<dbReference type="OrthoDB" id="8635634at2"/>
<dbReference type="AlphaFoldDB" id="A0A1W6YPG5"/>
<accession>A0A1W6YPG5</accession>
<proteinExistence type="predicted"/>
<protein>
    <submittedName>
        <fullName evidence="1">Uncharacterized protein</fullName>
    </submittedName>
</protein>
<sequence length="141" mass="15361">MAKKASELVAANVDRLMRKAGLSNAALEKKSGGRLKRSTVDRVRRAQGSAGVDSIAEIARALGFDLWQVCVRDLVPERPPALVDPAIGDAAGLSAGERELLAKFRSLSPAFQRLVLNDLERYLQAESQSEEKKGEHTKRHA</sequence>
<evidence type="ECO:0000313" key="2">
    <source>
        <dbReference type="Proteomes" id="UP000194151"/>
    </source>
</evidence>
<evidence type="ECO:0000313" key="1">
    <source>
        <dbReference type="EMBL" id="ARP82975.1"/>
    </source>
</evidence>
<dbReference type="Proteomes" id="UP000194151">
    <property type="component" value="Chromosome"/>
</dbReference>
<organism evidence="1 2">
    <name type="scientific">Bordetella genomosp. 8</name>
    <dbReference type="NCBI Taxonomy" id="1416806"/>
    <lineage>
        <taxon>Bacteria</taxon>
        <taxon>Pseudomonadati</taxon>
        <taxon>Pseudomonadota</taxon>
        <taxon>Betaproteobacteria</taxon>
        <taxon>Burkholderiales</taxon>
        <taxon>Alcaligenaceae</taxon>
        <taxon>Bordetella</taxon>
    </lineage>
</organism>
<dbReference type="InterPro" id="IPR010982">
    <property type="entry name" value="Lambda_DNA-bd_dom_sf"/>
</dbReference>
<reference evidence="1 2" key="1">
    <citation type="submission" date="2017-05" db="EMBL/GenBank/DDBJ databases">
        <title>Complete and WGS of Bordetella genogroups.</title>
        <authorList>
            <person name="Spilker T."/>
            <person name="LiPuma J."/>
        </authorList>
    </citation>
    <scope>NUCLEOTIDE SEQUENCE [LARGE SCALE GENOMIC DNA]</scope>
    <source>
        <strain evidence="1 2">AU19157</strain>
    </source>
</reference>
<keyword evidence="2" id="KW-1185">Reference proteome</keyword>
<name>A0A1W6YPG5_9BORD</name>
<dbReference type="EMBL" id="CP021108">
    <property type="protein sequence ID" value="ARP82975.1"/>
    <property type="molecule type" value="Genomic_DNA"/>
</dbReference>
<dbReference type="KEGG" id="bgv:CAL12_20580"/>
<gene>
    <name evidence="1" type="ORF">CAL12_20580</name>
</gene>
<dbReference type="GO" id="GO:0003677">
    <property type="term" value="F:DNA binding"/>
    <property type="evidence" value="ECO:0007669"/>
    <property type="project" value="InterPro"/>
</dbReference>
<dbReference type="Gene3D" id="1.10.260.40">
    <property type="entry name" value="lambda repressor-like DNA-binding domains"/>
    <property type="match status" value="1"/>
</dbReference>